<protein>
    <recommendedName>
        <fullName evidence="2">Malonyl-CoA:ACP transacylase (MAT) domain-containing protein</fullName>
    </recommendedName>
</protein>
<keyword evidence="4" id="KW-1185">Reference proteome</keyword>
<evidence type="ECO:0000256" key="1">
    <source>
        <dbReference type="SAM" id="MobiDB-lite"/>
    </source>
</evidence>
<dbReference type="KEGG" id="pbor:BSF38_01977"/>
<name>A0A1U7CNK1_9BACT</name>
<dbReference type="EMBL" id="CP019082">
    <property type="protein sequence ID" value="APW60507.1"/>
    <property type="molecule type" value="Genomic_DNA"/>
</dbReference>
<dbReference type="InterPro" id="IPR016035">
    <property type="entry name" value="Acyl_Trfase/lysoPLipase"/>
</dbReference>
<gene>
    <name evidence="3" type="ORF">BSF38_01977</name>
</gene>
<evidence type="ECO:0000259" key="2">
    <source>
        <dbReference type="SMART" id="SM00827"/>
    </source>
</evidence>
<dbReference type="SMART" id="SM00827">
    <property type="entry name" value="PKS_AT"/>
    <property type="match status" value="1"/>
</dbReference>
<dbReference type="Gene3D" id="3.30.70.250">
    <property type="entry name" value="Malonyl-CoA ACP transacylase, ACP-binding"/>
    <property type="match status" value="1"/>
</dbReference>
<dbReference type="Proteomes" id="UP000186309">
    <property type="component" value="Chromosome"/>
</dbReference>
<proteinExistence type="predicted"/>
<dbReference type="InterPro" id="IPR001227">
    <property type="entry name" value="Ac_transferase_dom_sf"/>
</dbReference>
<dbReference type="InterPro" id="IPR014043">
    <property type="entry name" value="Acyl_transferase_dom"/>
</dbReference>
<dbReference type="SUPFAM" id="SSF52151">
    <property type="entry name" value="FabD/lysophospholipase-like"/>
    <property type="match status" value="1"/>
</dbReference>
<reference evidence="4" key="1">
    <citation type="submission" date="2016-12" db="EMBL/GenBank/DDBJ databases">
        <title>Comparative genomics of four Isosphaeraceae planctomycetes: a common pool of plasmids and glycoside hydrolase genes.</title>
        <authorList>
            <person name="Ivanova A."/>
        </authorList>
    </citation>
    <scope>NUCLEOTIDE SEQUENCE [LARGE SCALE GENOMIC DNA]</scope>
    <source>
        <strain evidence="4">PX4</strain>
    </source>
</reference>
<evidence type="ECO:0000313" key="3">
    <source>
        <dbReference type="EMBL" id="APW60507.1"/>
    </source>
</evidence>
<dbReference type="STRING" id="1387353.BSF38_01977"/>
<sequence length="414" mass="45295">MRVRHLNVSRRDRPMPTDGSNASGRLDLVARGGAGDELGRQIATVAFAFRGYDVTNQGRSHELLEHRAFGPVVRAVLDEASAICSEALGAKIDLAARVRSRSPSTLETYAQDAATIVAMELAQVQLLEEFFGIEIGRACLSFGYSIGEVSALIAAEVYRMDQLLPVVLGLADDTASLMVDTTMGILFTRGPALPIDEVERLSRRISSQGRGLIGLSALLSPNAALLIGQGDTVDQFGLAMTDELTVKASLRRKPNRFPPLHTPLVRKRSIPNRAAVALYNVSGGDQAPSPKLVSCVTGAASYTEWNSREILIDWTDHPQRLWDVIDRTLASETRLIVHVGPEPTLIPATFSRLSENVIEFMRSRRLEHVGRYVIPGLSRHTWLTRMLPAGAALIRAPFVTHLILEDWLVAQDVP</sequence>
<dbReference type="AlphaFoldDB" id="A0A1U7CNK1"/>
<organism evidence="3 4">
    <name type="scientific">Paludisphaera borealis</name>
    <dbReference type="NCBI Taxonomy" id="1387353"/>
    <lineage>
        <taxon>Bacteria</taxon>
        <taxon>Pseudomonadati</taxon>
        <taxon>Planctomycetota</taxon>
        <taxon>Planctomycetia</taxon>
        <taxon>Isosphaerales</taxon>
        <taxon>Isosphaeraceae</taxon>
        <taxon>Paludisphaera</taxon>
    </lineage>
</organism>
<dbReference type="Gene3D" id="3.40.366.10">
    <property type="entry name" value="Malonyl-Coenzyme A Acyl Carrier Protein, domain 2"/>
    <property type="match status" value="1"/>
</dbReference>
<evidence type="ECO:0000313" key="4">
    <source>
        <dbReference type="Proteomes" id="UP000186309"/>
    </source>
</evidence>
<dbReference type="GO" id="GO:0016740">
    <property type="term" value="F:transferase activity"/>
    <property type="evidence" value="ECO:0007669"/>
    <property type="project" value="InterPro"/>
</dbReference>
<feature type="domain" description="Malonyl-CoA:ACP transacylase (MAT)" evidence="2">
    <location>
        <begin position="68"/>
        <end position="381"/>
    </location>
</feature>
<accession>A0A1U7CNK1</accession>
<feature type="region of interest" description="Disordered" evidence="1">
    <location>
        <begin position="1"/>
        <end position="25"/>
    </location>
</feature>